<dbReference type="AlphaFoldDB" id="A0A2N3MZ88"/>
<dbReference type="InterPro" id="IPR007325">
    <property type="entry name" value="KFase/CYL"/>
</dbReference>
<comment type="similarity">
    <text evidence="1">Belongs to the Cyclase 1 superfamily.</text>
</comment>
<dbReference type="OrthoDB" id="5396at2759"/>
<organism evidence="2 3">
    <name type="scientific">Lomentospora prolificans</name>
    <dbReference type="NCBI Taxonomy" id="41688"/>
    <lineage>
        <taxon>Eukaryota</taxon>
        <taxon>Fungi</taxon>
        <taxon>Dikarya</taxon>
        <taxon>Ascomycota</taxon>
        <taxon>Pezizomycotina</taxon>
        <taxon>Sordariomycetes</taxon>
        <taxon>Hypocreomycetidae</taxon>
        <taxon>Microascales</taxon>
        <taxon>Microascaceae</taxon>
        <taxon>Lomentospora</taxon>
    </lineage>
</organism>
<accession>A0A2N3MZ88</accession>
<evidence type="ECO:0000313" key="3">
    <source>
        <dbReference type="Proteomes" id="UP000233524"/>
    </source>
</evidence>
<dbReference type="GO" id="GO:0004061">
    <property type="term" value="F:arylformamidase activity"/>
    <property type="evidence" value="ECO:0007669"/>
    <property type="project" value="InterPro"/>
</dbReference>
<evidence type="ECO:0008006" key="4">
    <source>
        <dbReference type="Google" id="ProtNLM"/>
    </source>
</evidence>
<dbReference type="PANTHER" id="PTHR34861">
    <property type="match status" value="1"/>
</dbReference>
<comment type="caution">
    <text evidence="2">The sequence shown here is derived from an EMBL/GenBank/DDBJ whole genome shotgun (WGS) entry which is preliminary data.</text>
</comment>
<dbReference type="Proteomes" id="UP000233524">
    <property type="component" value="Unassembled WGS sequence"/>
</dbReference>
<evidence type="ECO:0000256" key="1">
    <source>
        <dbReference type="ARBA" id="ARBA00007865"/>
    </source>
</evidence>
<protein>
    <recommendedName>
        <fullName evidence="4">Cyclase</fullName>
    </recommendedName>
</protein>
<dbReference type="Pfam" id="PF04199">
    <property type="entry name" value="Cyclase"/>
    <property type="match status" value="1"/>
</dbReference>
<name>A0A2N3MZ88_9PEZI</name>
<gene>
    <name evidence="2" type="ORF">jhhlp_008858</name>
</gene>
<dbReference type="InterPro" id="IPR037175">
    <property type="entry name" value="KFase_sf"/>
</dbReference>
<dbReference type="PANTHER" id="PTHR34861:SF10">
    <property type="entry name" value="CYCLASE"/>
    <property type="match status" value="1"/>
</dbReference>
<keyword evidence="3" id="KW-1185">Reference proteome</keyword>
<dbReference type="EMBL" id="NLAX01001623">
    <property type="protein sequence ID" value="PKS05480.1"/>
    <property type="molecule type" value="Genomic_DNA"/>
</dbReference>
<proteinExistence type="inferred from homology"/>
<dbReference type="Gene3D" id="3.50.30.50">
    <property type="entry name" value="Putative cyclase"/>
    <property type="match status" value="1"/>
</dbReference>
<dbReference type="SUPFAM" id="SSF102198">
    <property type="entry name" value="Putative cyclase"/>
    <property type="match status" value="1"/>
</dbReference>
<evidence type="ECO:0000313" key="2">
    <source>
        <dbReference type="EMBL" id="PKS05480.1"/>
    </source>
</evidence>
<sequence length="336" mass="36544">MAIPDFDDLPPVEGMPKGCAWGLFDKDGKKDLLGTLNLLTPDVVKAAASEIKDGVSISLSLPINLLDSVPIPGRKKSTHRVATVQELGLSTGLGFDDELDFNTQCCTQWDSLVHWQHQETGLAYNGIKPTKEALSVNSTAENTMPTLDHWHARGGLVGRGVLIDYKEYAAANGIDYDPVNGYRITIEDIENVAKHQGVEFKTGDIFLIRTGFADSLLEEHPGLVFSKLTVGLVGVHGSEEVARWFWNKHFAAVASDTPAFEAYPPLNDDGTPRGGDGLILHPYFLSLFGMPIGEYFNLKDLGEYCKKTGRYTFMISSSPLNVPGLVGSPPNALAIL</sequence>
<dbReference type="InParanoid" id="A0A2N3MZ88"/>
<reference evidence="2 3" key="1">
    <citation type="journal article" date="2017" name="G3 (Bethesda)">
        <title>First Draft Genome Sequence of the Pathogenic Fungus Lomentospora prolificans (Formerly Scedosporium prolificans).</title>
        <authorList>
            <person name="Luo R."/>
            <person name="Zimin A."/>
            <person name="Workman R."/>
            <person name="Fan Y."/>
            <person name="Pertea G."/>
            <person name="Grossman N."/>
            <person name="Wear M.P."/>
            <person name="Jia B."/>
            <person name="Miller H."/>
            <person name="Casadevall A."/>
            <person name="Timp W."/>
            <person name="Zhang S.X."/>
            <person name="Salzberg S.L."/>
        </authorList>
    </citation>
    <scope>NUCLEOTIDE SEQUENCE [LARGE SCALE GENOMIC DNA]</scope>
    <source>
        <strain evidence="2 3">JHH-5317</strain>
    </source>
</reference>
<dbReference type="GO" id="GO:0019441">
    <property type="term" value="P:L-tryptophan catabolic process to kynurenine"/>
    <property type="evidence" value="ECO:0007669"/>
    <property type="project" value="InterPro"/>
</dbReference>
<dbReference type="VEuPathDB" id="FungiDB:jhhlp_008858"/>